<evidence type="ECO:0000256" key="8">
    <source>
        <dbReference type="SAM" id="MobiDB-lite"/>
    </source>
</evidence>
<dbReference type="Proteomes" id="UP000886750">
    <property type="component" value="Unassembled WGS sequence"/>
</dbReference>
<evidence type="ECO:0000256" key="6">
    <source>
        <dbReference type="ARBA" id="ARBA00023136"/>
    </source>
</evidence>
<keyword evidence="2 7" id="KW-1003">Cell membrane</keyword>
<comment type="catalytic activity">
    <reaction evidence="7">
        <text>L-cysteinyl-[prolipoprotein] + a 1,2-diacyl-sn-glycero-3-phospho-(1'-sn-glycerol) = an S-1,2-diacyl-sn-glyceryl-L-cysteinyl-[prolipoprotein] + sn-glycerol 1-phosphate + H(+)</text>
        <dbReference type="Rhea" id="RHEA:56712"/>
        <dbReference type="Rhea" id="RHEA-COMP:14679"/>
        <dbReference type="Rhea" id="RHEA-COMP:14680"/>
        <dbReference type="ChEBI" id="CHEBI:15378"/>
        <dbReference type="ChEBI" id="CHEBI:29950"/>
        <dbReference type="ChEBI" id="CHEBI:57685"/>
        <dbReference type="ChEBI" id="CHEBI:64716"/>
        <dbReference type="ChEBI" id="CHEBI:140658"/>
        <dbReference type="EC" id="2.5.1.145"/>
    </reaction>
</comment>
<evidence type="ECO:0000256" key="7">
    <source>
        <dbReference type="HAMAP-Rule" id="MF_01147"/>
    </source>
</evidence>
<keyword evidence="4 7" id="KW-0812">Transmembrane</keyword>
<dbReference type="Gene3D" id="2.20.28.30">
    <property type="entry name" value="RNA polymerase ii, chain L"/>
    <property type="match status" value="1"/>
</dbReference>
<sequence length="359" mass="39899">MKEPNYFIPPRSFEIFGFDIYYYAVMIVIGILLACVAAGLLFKRRNIPVDWLFDLILCVLPLGIIGARTFSVVTDPGTSITEWFSGFRDGGLSIIGGVIGGALGVLLFCLIHKVNFFRVADCVVPGLALAQAIGRWGNFFNQEVYGAEVTNTAMQWFPFAVYIENSHTWHYAFFFYESLINLAVFALLFTFMWKFKKKPSGLAMCGYFFCYGLTRSIMEPLRDSQYILGYNIPVSLVFSIIMCVGGAVCALALLYCNRRKYGLVIGAAEGEPLAILPQYFTKEQLKKMEEEKLAKAKAAKAVQEKRPPRGVLRCPECGAKIVAEGEISKCPYCGSPIQLPAQSDGTERADSEGAQEDKK</sequence>
<feature type="transmembrane region" description="Helical" evidence="7">
    <location>
        <begin position="20"/>
        <end position="42"/>
    </location>
</feature>
<dbReference type="EC" id="2.5.1.145" evidence="7"/>
<dbReference type="EMBL" id="DXCQ01000037">
    <property type="protein sequence ID" value="HIY96974.1"/>
    <property type="molecule type" value="Genomic_DNA"/>
</dbReference>
<dbReference type="InterPro" id="IPR001640">
    <property type="entry name" value="Lgt"/>
</dbReference>
<evidence type="ECO:0000256" key="2">
    <source>
        <dbReference type="ARBA" id="ARBA00022475"/>
    </source>
</evidence>
<dbReference type="Pfam" id="PF01790">
    <property type="entry name" value="LGT"/>
    <property type="match status" value="1"/>
</dbReference>
<keyword evidence="3 7" id="KW-0808">Transferase</keyword>
<proteinExistence type="inferred from homology"/>
<feature type="transmembrane region" description="Helical" evidence="7">
    <location>
        <begin position="230"/>
        <end position="255"/>
    </location>
</feature>
<feature type="transmembrane region" description="Helical" evidence="7">
    <location>
        <begin position="169"/>
        <end position="189"/>
    </location>
</feature>
<feature type="transmembrane region" description="Helical" evidence="7">
    <location>
        <begin position="90"/>
        <end position="109"/>
    </location>
</feature>
<feature type="region of interest" description="Disordered" evidence="8">
    <location>
        <begin position="338"/>
        <end position="359"/>
    </location>
</feature>
<feature type="binding site" evidence="7">
    <location>
        <position position="135"/>
    </location>
    <ligand>
        <name>a 1,2-diacyl-sn-glycero-3-phospho-(1'-sn-glycerol)</name>
        <dbReference type="ChEBI" id="CHEBI:64716"/>
    </ligand>
</feature>
<comment type="function">
    <text evidence="7">Catalyzes the transfer of the diacylglyceryl group from phosphatidylglycerol to the sulfhydryl group of the N-terminal cysteine of a prolipoprotein, the first step in the formation of mature lipoproteins.</text>
</comment>
<evidence type="ECO:0000313" key="9">
    <source>
        <dbReference type="EMBL" id="HIY96974.1"/>
    </source>
</evidence>
<accession>A0A9D2CRD4</accession>
<keyword evidence="6 7" id="KW-0472">Membrane</keyword>
<evidence type="ECO:0000256" key="4">
    <source>
        <dbReference type="ARBA" id="ARBA00022692"/>
    </source>
</evidence>
<evidence type="ECO:0000313" key="10">
    <source>
        <dbReference type="Proteomes" id="UP000886750"/>
    </source>
</evidence>
<comment type="pathway">
    <text evidence="7">Protein modification; lipoprotein biosynthesis (diacylglyceryl transfer).</text>
</comment>
<feature type="transmembrane region" description="Helical" evidence="7">
    <location>
        <begin position="51"/>
        <end position="70"/>
    </location>
</feature>
<comment type="similarity">
    <text evidence="1 7">Belongs to the Lgt family.</text>
</comment>
<comment type="subcellular location">
    <subcellularLocation>
        <location evidence="7">Cell membrane</location>
        <topology evidence="7">Multi-pass membrane protein</topology>
    </subcellularLocation>
</comment>
<dbReference type="PROSITE" id="PS01311">
    <property type="entry name" value="LGT"/>
    <property type="match status" value="1"/>
</dbReference>
<comment type="caution">
    <text evidence="9">The sequence shown here is derived from an EMBL/GenBank/DDBJ whole genome shotgun (WGS) entry which is preliminary data.</text>
</comment>
<dbReference type="AlphaFoldDB" id="A0A9D2CRD4"/>
<dbReference type="HAMAP" id="MF_01147">
    <property type="entry name" value="Lgt"/>
    <property type="match status" value="1"/>
</dbReference>
<gene>
    <name evidence="7 9" type="primary">lgt</name>
    <name evidence="9" type="ORF">H9729_04735</name>
</gene>
<reference evidence="9" key="1">
    <citation type="journal article" date="2021" name="PeerJ">
        <title>Extensive microbial diversity within the chicken gut microbiome revealed by metagenomics and culture.</title>
        <authorList>
            <person name="Gilroy R."/>
            <person name="Ravi A."/>
            <person name="Getino M."/>
            <person name="Pursley I."/>
            <person name="Horton D.L."/>
            <person name="Alikhan N.F."/>
            <person name="Baker D."/>
            <person name="Gharbi K."/>
            <person name="Hall N."/>
            <person name="Watson M."/>
            <person name="Adriaenssens E.M."/>
            <person name="Foster-Nyarko E."/>
            <person name="Jarju S."/>
            <person name="Secka A."/>
            <person name="Antonio M."/>
            <person name="Oren A."/>
            <person name="Chaudhuri R.R."/>
            <person name="La Ragione R."/>
            <person name="Hildebrand F."/>
            <person name="Pallen M.J."/>
        </authorList>
    </citation>
    <scope>NUCLEOTIDE SEQUENCE</scope>
    <source>
        <strain evidence="9">1345</strain>
    </source>
</reference>
<evidence type="ECO:0000256" key="5">
    <source>
        <dbReference type="ARBA" id="ARBA00022989"/>
    </source>
</evidence>
<dbReference type="PROSITE" id="PS51257">
    <property type="entry name" value="PROKAR_LIPOPROTEIN"/>
    <property type="match status" value="1"/>
</dbReference>
<dbReference type="GO" id="GO:0008961">
    <property type="term" value="F:phosphatidylglycerol-prolipoprotein diacylglyceryl transferase activity"/>
    <property type="evidence" value="ECO:0007669"/>
    <property type="project" value="UniProtKB-UniRule"/>
</dbReference>
<protein>
    <recommendedName>
        <fullName evidence="7">Phosphatidylglycerol--prolipoprotein diacylglyceryl transferase</fullName>
        <ecNumber evidence="7">2.5.1.145</ecNumber>
    </recommendedName>
</protein>
<dbReference type="GO" id="GO:0042158">
    <property type="term" value="P:lipoprotein biosynthetic process"/>
    <property type="evidence" value="ECO:0007669"/>
    <property type="project" value="UniProtKB-UniRule"/>
</dbReference>
<dbReference type="PANTHER" id="PTHR30589:SF0">
    <property type="entry name" value="PHOSPHATIDYLGLYCEROL--PROLIPOPROTEIN DIACYLGLYCERYL TRANSFERASE"/>
    <property type="match status" value="1"/>
</dbReference>
<evidence type="ECO:0000256" key="3">
    <source>
        <dbReference type="ARBA" id="ARBA00022679"/>
    </source>
</evidence>
<dbReference type="GO" id="GO:0005886">
    <property type="term" value="C:plasma membrane"/>
    <property type="evidence" value="ECO:0007669"/>
    <property type="project" value="UniProtKB-SubCell"/>
</dbReference>
<keyword evidence="5 7" id="KW-1133">Transmembrane helix</keyword>
<feature type="compositionally biased region" description="Basic and acidic residues" evidence="8">
    <location>
        <begin position="345"/>
        <end position="359"/>
    </location>
</feature>
<evidence type="ECO:0000256" key="1">
    <source>
        <dbReference type="ARBA" id="ARBA00007150"/>
    </source>
</evidence>
<dbReference type="PANTHER" id="PTHR30589">
    <property type="entry name" value="PROLIPOPROTEIN DIACYLGLYCERYL TRANSFERASE"/>
    <property type="match status" value="1"/>
</dbReference>
<name>A0A9D2CRD4_9FIRM</name>
<dbReference type="NCBIfam" id="TIGR00544">
    <property type="entry name" value="lgt"/>
    <property type="match status" value="1"/>
</dbReference>
<reference evidence="9" key="2">
    <citation type="submission" date="2021-04" db="EMBL/GenBank/DDBJ databases">
        <authorList>
            <person name="Gilroy R."/>
        </authorList>
    </citation>
    <scope>NUCLEOTIDE SEQUENCE</scope>
    <source>
        <strain evidence="9">1345</strain>
    </source>
</reference>
<organism evidence="9 10">
    <name type="scientific">Candidatus Borkfalkia excrementigallinarum</name>
    <dbReference type="NCBI Taxonomy" id="2838506"/>
    <lineage>
        <taxon>Bacteria</taxon>
        <taxon>Bacillati</taxon>
        <taxon>Bacillota</taxon>
        <taxon>Clostridia</taxon>
        <taxon>Christensenellales</taxon>
        <taxon>Christensenellaceae</taxon>
        <taxon>Candidatus Borkfalkia</taxon>
    </lineage>
</organism>